<keyword evidence="2" id="KW-1185">Reference proteome</keyword>
<sequence length="121" mass="13716">MKVRLTRESVAMGDDDDAPHHCEITVADDASLLAIIKVVLQSHYLASIAEGKATWTVISRIPIAIVAQQWAEPRMLTPVSSLSSLNFLGNVLSMHFDYRVQQDPDLVYEEFQRVHSRHPYR</sequence>
<evidence type="ECO:0000313" key="1">
    <source>
        <dbReference type="EMBL" id="GAA3964281.1"/>
    </source>
</evidence>
<reference evidence="2" key="1">
    <citation type="journal article" date="2019" name="Int. J. Syst. Evol. Microbiol.">
        <title>The Global Catalogue of Microorganisms (GCM) 10K type strain sequencing project: providing services to taxonomists for standard genome sequencing and annotation.</title>
        <authorList>
            <consortium name="The Broad Institute Genomics Platform"/>
            <consortium name="The Broad Institute Genome Sequencing Center for Infectious Disease"/>
            <person name="Wu L."/>
            <person name="Ma J."/>
        </authorList>
    </citation>
    <scope>NUCLEOTIDE SEQUENCE [LARGE SCALE GENOMIC DNA]</scope>
    <source>
        <strain evidence="2">JCM 17217</strain>
    </source>
</reference>
<evidence type="ECO:0000313" key="2">
    <source>
        <dbReference type="Proteomes" id="UP001501556"/>
    </source>
</evidence>
<organism evidence="1 2">
    <name type="scientific">Hymenobacter antarcticus</name>
    <dbReference type="NCBI Taxonomy" id="486270"/>
    <lineage>
        <taxon>Bacteria</taxon>
        <taxon>Pseudomonadati</taxon>
        <taxon>Bacteroidota</taxon>
        <taxon>Cytophagia</taxon>
        <taxon>Cytophagales</taxon>
        <taxon>Hymenobacteraceae</taxon>
        <taxon>Hymenobacter</taxon>
    </lineage>
</organism>
<gene>
    <name evidence="1" type="ORF">GCM10022407_08650</name>
</gene>
<name>A0ABP7PEG5_9BACT</name>
<dbReference type="Proteomes" id="UP001501556">
    <property type="component" value="Unassembled WGS sequence"/>
</dbReference>
<accession>A0ABP7PEG5</accession>
<dbReference type="RefSeq" id="WP_345121383.1">
    <property type="nucleotide sequence ID" value="NZ_BAABDI010000003.1"/>
</dbReference>
<protein>
    <submittedName>
        <fullName evidence="1">Uncharacterized protein</fullName>
    </submittedName>
</protein>
<proteinExistence type="predicted"/>
<comment type="caution">
    <text evidence="1">The sequence shown here is derived from an EMBL/GenBank/DDBJ whole genome shotgun (WGS) entry which is preliminary data.</text>
</comment>
<dbReference type="EMBL" id="BAABDI010000003">
    <property type="protein sequence ID" value="GAA3964281.1"/>
    <property type="molecule type" value="Genomic_DNA"/>
</dbReference>